<organism evidence="2 3">
    <name type="scientific">Sporosarcina psychrophila</name>
    <name type="common">Bacillus psychrophilus</name>
    <dbReference type="NCBI Taxonomy" id="1476"/>
    <lineage>
        <taxon>Bacteria</taxon>
        <taxon>Bacillati</taxon>
        <taxon>Bacillota</taxon>
        <taxon>Bacilli</taxon>
        <taxon>Bacillales</taxon>
        <taxon>Caryophanaceae</taxon>
        <taxon>Sporosarcina</taxon>
    </lineage>
</organism>
<reference evidence="2" key="1">
    <citation type="journal article" date="2021" name="PeerJ">
        <title>Extensive microbial diversity within the chicken gut microbiome revealed by metagenomics and culture.</title>
        <authorList>
            <person name="Gilroy R."/>
            <person name="Ravi A."/>
            <person name="Getino M."/>
            <person name="Pursley I."/>
            <person name="Horton D.L."/>
            <person name="Alikhan N.F."/>
            <person name="Baker D."/>
            <person name="Gharbi K."/>
            <person name="Hall N."/>
            <person name="Watson M."/>
            <person name="Adriaenssens E.M."/>
            <person name="Foster-Nyarko E."/>
            <person name="Jarju S."/>
            <person name="Secka A."/>
            <person name="Antonio M."/>
            <person name="Oren A."/>
            <person name="Chaudhuri R.R."/>
            <person name="La Ragione R."/>
            <person name="Hildebrand F."/>
            <person name="Pallen M.J."/>
        </authorList>
    </citation>
    <scope>NUCLEOTIDE SEQUENCE</scope>
    <source>
        <strain evidence="2">CHK171-7178</strain>
    </source>
</reference>
<evidence type="ECO:0000313" key="3">
    <source>
        <dbReference type="Proteomes" id="UP000698173"/>
    </source>
</evidence>
<keyword evidence="1" id="KW-0812">Transmembrane</keyword>
<gene>
    <name evidence="2" type="ORF">K8V56_01640</name>
</gene>
<protein>
    <recommendedName>
        <fullName evidence="4">Sporulation protein</fullName>
    </recommendedName>
</protein>
<name>A0A921FVR5_SPOPS</name>
<comment type="caution">
    <text evidence="2">The sequence shown here is derived from an EMBL/GenBank/DDBJ whole genome shotgun (WGS) entry which is preliminary data.</text>
</comment>
<dbReference type="EMBL" id="DYWT01000025">
    <property type="protein sequence ID" value="HJF30465.1"/>
    <property type="molecule type" value="Genomic_DNA"/>
</dbReference>
<sequence length="121" mass="13128">METGKAATYQSPIARIFDKFSRQQDVSLIYGEPISFKNKKVLPVAKINYIVGGGGGFSEESGNSSAGQGEGGGGHISVKPLGVYEIDSEKVKFRPIIDFKFTLTLVAVFTLGLVWLLKKTR</sequence>
<evidence type="ECO:0008006" key="4">
    <source>
        <dbReference type="Google" id="ProtNLM"/>
    </source>
</evidence>
<dbReference type="Pfam" id="PF09579">
    <property type="entry name" value="Spore_YtfJ"/>
    <property type="match status" value="1"/>
</dbReference>
<evidence type="ECO:0000256" key="1">
    <source>
        <dbReference type="SAM" id="Phobius"/>
    </source>
</evidence>
<keyword evidence="1" id="KW-0472">Membrane</keyword>
<accession>A0A921FVR5</accession>
<dbReference type="Proteomes" id="UP000698173">
    <property type="component" value="Unassembled WGS sequence"/>
</dbReference>
<reference evidence="2" key="2">
    <citation type="submission" date="2021-09" db="EMBL/GenBank/DDBJ databases">
        <authorList>
            <person name="Gilroy R."/>
        </authorList>
    </citation>
    <scope>NUCLEOTIDE SEQUENCE</scope>
    <source>
        <strain evidence="2">CHK171-7178</strain>
    </source>
</reference>
<dbReference type="AlphaFoldDB" id="A0A921FVR5"/>
<evidence type="ECO:0000313" key="2">
    <source>
        <dbReference type="EMBL" id="HJF30465.1"/>
    </source>
</evidence>
<feature type="transmembrane region" description="Helical" evidence="1">
    <location>
        <begin position="99"/>
        <end position="117"/>
    </location>
</feature>
<dbReference type="InterPro" id="IPR014229">
    <property type="entry name" value="Spore_YtfJ"/>
</dbReference>
<proteinExistence type="predicted"/>
<keyword evidence="1" id="KW-1133">Transmembrane helix</keyword>